<evidence type="ECO:0000256" key="5">
    <source>
        <dbReference type="SAM" id="SignalP"/>
    </source>
</evidence>
<dbReference type="PROSITE" id="PS00194">
    <property type="entry name" value="THIOREDOXIN_1"/>
    <property type="match status" value="1"/>
</dbReference>
<name>A0ABX7CLX8_SPHMU</name>
<keyword evidence="2" id="KW-0201">Cytochrome c-type biogenesis</keyword>
<evidence type="ECO:0000256" key="2">
    <source>
        <dbReference type="ARBA" id="ARBA00022748"/>
    </source>
</evidence>
<accession>A0ABX7CLX8</accession>
<dbReference type="InterPro" id="IPR036249">
    <property type="entry name" value="Thioredoxin-like_sf"/>
</dbReference>
<dbReference type="PANTHER" id="PTHR42852:SF6">
    <property type="entry name" value="THIOL:DISULFIDE INTERCHANGE PROTEIN DSBE"/>
    <property type="match status" value="1"/>
</dbReference>
<dbReference type="InterPro" id="IPR013766">
    <property type="entry name" value="Thioredoxin_domain"/>
</dbReference>
<dbReference type="PANTHER" id="PTHR42852">
    <property type="entry name" value="THIOL:DISULFIDE INTERCHANGE PROTEIN DSBE"/>
    <property type="match status" value="1"/>
</dbReference>
<evidence type="ECO:0000256" key="1">
    <source>
        <dbReference type="ARBA" id="ARBA00004196"/>
    </source>
</evidence>
<dbReference type="InterPro" id="IPR013740">
    <property type="entry name" value="Redoxin"/>
</dbReference>
<comment type="subcellular location">
    <subcellularLocation>
        <location evidence="1">Cell envelope</location>
    </subcellularLocation>
</comment>
<feature type="chain" id="PRO_5046012478" evidence="5">
    <location>
        <begin position="20"/>
        <end position="461"/>
    </location>
</feature>
<organism evidence="7 8">
    <name type="scientific">Sphingobacterium multivorum</name>
    <dbReference type="NCBI Taxonomy" id="28454"/>
    <lineage>
        <taxon>Bacteria</taxon>
        <taxon>Pseudomonadati</taxon>
        <taxon>Bacteroidota</taxon>
        <taxon>Sphingobacteriia</taxon>
        <taxon>Sphingobacteriales</taxon>
        <taxon>Sphingobacteriaceae</taxon>
        <taxon>Sphingobacterium</taxon>
    </lineage>
</organism>
<evidence type="ECO:0000256" key="3">
    <source>
        <dbReference type="ARBA" id="ARBA00023157"/>
    </source>
</evidence>
<reference evidence="7 8" key="1">
    <citation type="submission" date="2021-01" db="EMBL/GenBank/DDBJ databases">
        <title>FDA dAtabase for Regulatory Grade micrObial Sequences (FDA-ARGOS): Supporting development and validation of Infectious Disease Dx tests.</title>
        <authorList>
            <person name="Sproer C."/>
            <person name="Gronow S."/>
            <person name="Severitt S."/>
            <person name="Schroder I."/>
            <person name="Tallon L."/>
            <person name="Sadzewicz L."/>
            <person name="Zhao X."/>
            <person name="Boylan J."/>
            <person name="Ott S."/>
            <person name="Bowen H."/>
            <person name="Vavikolanu K."/>
            <person name="Mehta A."/>
            <person name="Aluvathingal J."/>
            <person name="Nadendla S."/>
            <person name="Lowell S."/>
            <person name="Myers T."/>
            <person name="Yan Y."/>
            <person name="Sichtig H."/>
        </authorList>
    </citation>
    <scope>NUCLEOTIDE SEQUENCE [LARGE SCALE GENOMIC DNA]</scope>
    <source>
        <strain evidence="7 8">FDAARGOS_1141</strain>
    </source>
</reference>
<feature type="domain" description="Thioredoxin" evidence="6">
    <location>
        <begin position="316"/>
        <end position="457"/>
    </location>
</feature>
<evidence type="ECO:0000259" key="6">
    <source>
        <dbReference type="PROSITE" id="PS51352"/>
    </source>
</evidence>
<sequence>MKKQIVTSLAILTAGTVFAQSPVQIKGTFDKEFIKPVKLFKVVEGNMVEIASAQPQANKQFGFTFYPEYEGFYAIGSGTIGSQTDNNTFYFKPGDQLDFTITEKDYKLNGTTNSKENQILYQWHNETYIVEQKAFNWMKVQSTFVDFFPELEKVALKAKTFATNNSSGNRKFDSGLNDYIKWDLAANASNFLNTPRSAHPAVEEYSDYYKTLTLNNYAKNASIVYQIPWGNRTLGAISSVERRTANIPYEKGIGGLQKSIDMLPNDTLRGDAMLTYLATQKDYASYKEAADKYKNYLLTTSQKQRAIGIMNDMAQLKTGDQGLNFSFPDKDGKTVKFADLRGKVVLIDVWATWCGPCKAEIPHLKNLEKEMKNTEVQIVSISVDEEKDKAKWQKMIKDEQLGGLQLFASGWGDFAKYYKITGIPRFMVFDRQGKVITIDSPRPSNPELKQLLEQVLAKKQQ</sequence>
<evidence type="ECO:0000313" key="8">
    <source>
        <dbReference type="Proteomes" id="UP000595498"/>
    </source>
</evidence>
<evidence type="ECO:0000256" key="4">
    <source>
        <dbReference type="ARBA" id="ARBA00023284"/>
    </source>
</evidence>
<dbReference type="Proteomes" id="UP000595498">
    <property type="component" value="Chromosome"/>
</dbReference>
<dbReference type="InterPro" id="IPR050553">
    <property type="entry name" value="Thioredoxin_ResA/DsbE_sf"/>
</dbReference>
<gene>
    <name evidence="7" type="ORF">I6I98_22850</name>
</gene>
<keyword evidence="4" id="KW-0676">Redox-active center</keyword>
<dbReference type="PROSITE" id="PS51352">
    <property type="entry name" value="THIOREDOXIN_2"/>
    <property type="match status" value="1"/>
</dbReference>
<dbReference type="CDD" id="cd02966">
    <property type="entry name" value="TlpA_like_family"/>
    <property type="match status" value="1"/>
</dbReference>
<evidence type="ECO:0000313" key="7">
    <source>
        <dbReference type="EMBL" id="QQT53055.1"/>
    </source>
</evidence>
<dbReference type="SUPFAM" id="SSF52833">
    <property type="entry name" value="Thioredoxin-like"/>
    <property type="match status" value="1"/>
</dbReference>
<protein>
    <submittedName>
        <fullName evidence="7">TlpA family protein disulfide reductase</fullName>
    </submittedName>
</protein>
<dbReference type="InterPro" id="IPR017937">
    <property type="entry name" value="Thioredoxin_CS"/>
</dbReference>
<proteinExistence type="predicted"/>
<keyword evidence="3" id="KW-1015">Disulfide bond</keyword>
<dbReference type="Gene3D" id="3.40.30.10">
    <property type="entry name" value="Glutaredoxin"/>
    <property type="match status" value="1"/>
</dbReference>
<dbReference type="Pfam" id="PF08534">
    <property type="entry name" value="Redoxin"/>
    <property type="match status" value="1"/>
</dbReference>
<dbReference type="EMBL" id="CP068224">
    <property type="protein sequence ID" value="QQT53055.1"/>
    <property type="molecule type" value="Genomic_DNA"/>
</dbReference>
<keyword evidence="5" id="KW-0732">Signal</keyword>
<keyword evidence="8" id="KW-1185">Reference proteome</keyword>
<feature type="signal peptide" evidence="5">
    <location>
        <begin position="1"/>
        <end position="19"/>
    </location>
</feature>